<protein>
    <recommendedName>
        <fullName evidence="4">Hydrophobic seed protein domain-containing protein</fullName>
    </recommendedName>
</protein>
<keyword evidence="1" id="KW-0732">Signal</keyword>
<sequence>MDTLTAVLVGIISVLVTACTVVIVCSCVQKICAGPPVEAQPHAGGLPNGGGVAPPAP</sequence>
<dbReference type="EMBL" id="CM016560">
    <property type="protein sequence ID" value="TKV94884.1"/>
    <property type="molecule type" value="Genomic_DNA"/>
</dbReference>
<reference evidence="2" key="1">
    <citation type="submission" date="2019-03" db="EMBL/GenBank/DDBJ databases">
        <title>WGS assembly of Setaria viridis.</title>
        <authorList>
            <person name="Huang P."/>
            <person name="Jenkins J."/>
            <person name="Grimwood J."/>
            <person name="Barry K."/>
            <person name="Healey A."/>
            <person name="Mamidi S."/>
            <person name="Sreedasyam A."/>
            <person name="Shu S."/>
            <person name="Feldman M."/>
            <person name="Wu J."/>
            <person name="Yu Y."/>
            <person name="Chen C."/>
            <person name="Johnson J."/>
            <person name="Rokhsar D."/>
            <person name="Baxter I."/>
            <person name="Schmutz J."/>
            <person name="Brutnell T."/>
            <person name="Kellogg E."/>
        </authorList>
    </citation>
    <scope>NUCLEOTIDE SEQUENCE [LARGE SCALE GENOMIC DNA]</scope>
</reference>
<proteinExistence type="predicted"/>
<name>A0A4U6T2G5_SETVI</name>
<evidence type="ECO:0000313" key="2">
    <source>
        <dbReference type="EMBL" id="TKV94884.1"/>
    </source>
</evidence>
<gene>
    <name evidence="2" type="ORF">SEVIR_9G325233v2</name>
</gene>
<feature type="signal peptide" evidence="1">
    <location>
        <begin position="1"/>
        <end position="18"/>
    </location>
</feature>
<evidence type="ECO:0000313" key="3">
    <source>
        <dbReference type="Proteomes" id="UP000298652"/>
    </source>
</evidence>
<evidence type="ECO:0008006" key="4">
    <source>
        <dbReference type="Google" id="ProtNLM"/>
    </source>
</evidence>
<organism evidence="2 3">
    <name type="scientific">Setaria viridis</name>
    <name type="common">Green bristlegrass</name>
    <name type="synonym">Setaria italica subsp. viridis</name>
    <dbReference type="NCBI Taxonomy" id="4556"/>
    <lineage>
        <taxon>Eukaryota</taxon>
        <taxon>Viridiplantae</taxon>
        <taxon>Streptophyta</taxon>
        <taxon>Embryophyta</taxon>
        <taxon>Tracheophyta</taxon>
        <taxon>Spermatophyta</taxon>
        <taxon>Magnoliopsida</taxon>
        <taxon>Liliopsida</taxon>
        <taxon>Poales</taxon>
        <taxon>Poaceae</taxon>
        <taxon>PACMAD clade</taxon>
        <taxon>Panicoideae</taxon>
        <taxon>Panicodae</taxon>
        <taxon>Paniceae</taxon>
        <taxon>Cenchrinae</taxon>
        <taxon>Setaria</taxon>
    </lineage>
</organism>
<dbReference type="Proteomes" id="UP000298652">
    <property type="component" value="Chromosome 9"/>
</dbReference>
<feature type="chain" id="PRO_5020199160" description="Hydrophobic seed protein domain-containing protein" evidence="1">
    <location>
        <begin position="19"/>
        <end position="57"/>
    </location>
</feature>
<evidence type="ECO:0000256" key="1">
    <source>
        <dbReference type="SAM" id="SignalP"/>
    </source>
</evidence>
<dbReference type="AlphaFoldDB" id="A0A4U6T2G5"/>
<dbReference type="Gramene" id="TKV94884">
    <property type="protein sequence ID" value="TKV94884"/>
    <property type="gene ID" value="SEVIR_9G325233v2"/>
</dbReference>
<keyword evidence="3" id="KW-1185">Reference proteome</keyword>
<accession>A0A4U6T2G5</accession>